<dbReference type="PANTHER" id="PTHR43792">
    <property type="entry name" value="GNAT FAMILY, PUTATIVE (AFU_ORTHOLOGUE AFUA_3G00765)-RELATED-RELATED"/>
    <property type="match status" value="1"/>
</dbReference>
<dbReference type="GO" id="GO:0016747">
    <property type="term" value="F:acyltransferase activity, transferring groups other than amino-acyl groups"/>
    <property type="evidence" value="ECO:0007669"/>
    <property type="project" value="InterPro"/>
</dbReference>
<evidence type="ECO:0000313" key="3">
    <source>
        <dbReference type="Proteomes" id="UP000253061"/>
    </source>
</evidence>
<comment type="caution">
    <text evidence="2">The sequence shown here is derived from an EMBL/GenBank/DDBJ whole genome shotgun (WGS) entry which is preliminary data.</text>
</comment>
<dbReference type="Gene3D" id="3.40.630.30">
    <property type="match status" value="1"/>
</dbReference>
<name>A0A367V892_9PROT</name>
<feature type="domain" description="N-acetyltransferase" evidence="1">
    <location>
        <begin position="21"/>
        <end position="176"/>
    </location>
</feature>
<organism evidence="2 3">
    <name type="scientific">Thalassospira profundimaris</name>
    <dbReference type="NCBI Taxonomy" id="502049"/>
    <lineage>
        <taxon>Bacteria</taxon>
        <taxon>Pseudomonadati</taxon>
        <taxon>Pseudomonadota</taxon>
        <taxon>Alphaproteobacteria</taxon>
        <taxon>Rhodospirillales</taxon>
        <taxon>Thalassospiraceae</taxon>
        <taxon>Thalassospira</taxon>
    </lineage>
</organism>
<dbReference type="PROSITE" id="PS51186">
    <property type="entry name" value="GNAT"/>
    <property type="match status" value="1"/>
</dbReference>
<accession>A0A367V892</accession>
<dbReference type="CDD" id="cd04301">
    <property type="entry name" value="NAT_SF"/>
    <property type="match status" value="1"/>
</dbReference>
<dbReference type="InterPro" id="IPR016181">
    <property type="entry name" value="Acyl_CoA_acyltransferase"/>
</dbReference>
<dbReference type="RefSeq" id="WP_062955509.1">
    <property type="nucleotide sequence ID" value="NZ_JPWB01000005.1"/>
</dbReference>
<evidence type="ECO:0000259" key="1">
    <source>
        <dbReference type="PROSITE" id="PS51186"/>
    </source>
</evidence>
<dbReference type="AlphaFoldDB" id="A0A367V892"/>
<dbReference type="InterPro" id="IPR051531">
    <property type="entry name" value="N-acetyltransferase"/>
</dbReference>
<dbReference type="EMBL" id="JPWB01000005">
    <property type="protein sequence ID" value="RCK21424.1"/>
    <property type="molecule type" value="Genomic_DNA"/>
</dbReference>
<evidence type="ECO:0000313" key="2">
    <source>
        <dbReference type="EMBL" id="RCK21424.1"/>
    </source>
</evidence>
<protein>
    <submittedName>
        <fullName evidence="2">Acetyltransferase</fullName>
    </submittedName>
</protein>
<keyword evidence="2" id="KW-0808">Transferase</keyword>
<gene>
    <name evidence="2" type="ORF">TH6_12460</name>
</gene>
<dbReference type="Pfam" id="PF13302">
    <property type="entry name" value="Acetyltransf_3"/>
    <property type="match status" value="1"/>
</dbReference>
<dbReference type="Proteomes" id="UP000253061">
    <property type="component" value="Unassembled WGS sequence"/>
</dbReference>
<reference evidence="2 3" key="1">
    <citation type="submission" date="2014-07" db="EMBL/GenBank/DDBJ databases">
        <title>Draft genome sequence of Thalassospira profundimaris R8-17.</title>
        <authorList>
            <person name="Lai Q."/>
            <person name="Shao Z."/>
        </authorList>
    </citation>
    <scope>NUCLEOTIDE SEQUENCE [LARGE SCALE GENOMIC DNA]</scope>
    <source>
        <strain evidence="2 3">R8-17</strain>
    </source>
</reference>
<sequence length="176" mass="19720">MQTTSPKTAHVPAAPLYTERLELCGARLADIPDLYAFLGDSTAMRFTQCDESFAACRKRVLVHEWFRRRDGFAPWVVRLRKTGRIIGWGGLYTDPFDPGWGPELGYYLVPAAWGQGFGRELAMAALEHARDMTPIKELTAFAHPENVASRKLLLGLGFEPAGFVAAMNRDRFTFLP</sequence>
<dbReference type="InterPro" id="IPR000182">
    <property type="entry name" value="GNAT_dom"/>
</dbReference>
<dbReference type="PANTHER" id="PTHR43792:SF1">
    <property type="entry name" value="N-ACETYLTRANSFERASE DOMAIN-CONTAINING PROTEIN"/>
    <property type="match status" value="1"/>
</dbReference>
<proteinExistence type="predicted"/>
<dbReference type="SUPFAM" id="SSF55729">
    <property type="entry name" value="Acyl-CoA N-acyltransferases (Nat)"/>
    <property type="match status" value="1"/>
</dbReference>